<evidence type="ECO:0000256" key="2">
    <source>
        <dbReference type="SAM" id="Phobius"/>
    </source>
</evidence>
<gene>
    <name evidence="3" type="ORF">MYCOZU2_03223</name>
</gene>
<organism evidence="3 4">
    <name type="scientific">Mycobacterium intracellulare subsp. chimaera</name>
    <dbReference type="NCBI Taxonomy" id="222805"/>
    <lineage>
        <taxon>Bacteria</taxon>
        <taxon>Bacillati</taxon>
        <taxon>Actinomycetota</taxon>
        <taxon>Actinomycetes</taxon>
        <taxon>Mycobacteriales</taxon>
        <taxon>Mycobacteriaceae</taxon>
        <taxon>Mycobacterium</taxon>
        <taxon>Mycobacterium avium complex (MAC)</taxon>
    </lineage>
</organism>
<evidence type="ECO:0000256" key="1">
    <source>
        <dbReference type="SAM" id="MobiDB-lite"/>
    </source>
</evidence>
<dbReference type="EMBL" id="CP015267">
    <property type="protein sequence ID" value="ASL15612.1"/>
    <property type="molecule type" value="Genomic_DNA"/>
</dbReference>
<keyword evidence="2" id="KW-0472">Membrane</keyword>
<feature type="region of interest" description="Disordered" evidence="1">
    <location>
        <begin position="42"/>
        <end position="76"/>
    </location>
</feature>
<accession>A0A220YDJ4</accession>
<evidence type="ECO:0000313" key="4">
    <source>
        <dbReference type="Proteomes" id="UP000198286"/>
    </source>
</evidence>
<keyword evidence="2" id="KW-1133">Transmembrane helix</keyword>
<protein>
    <submittedName>
        <fullName evidence="3">Uncharacterized protein</fullName>
    </submittedName>
</protein>
<sequence>MMSYGGDGWVWCSALFNTLGVMVILGVITAAVVLAVHLSGAGRSGPSAGGDGAFARVGSPHARGDTEEDESYRRLM</sequence>
<dbReference type="AlphaFoldDB" id="A0A220YDJ4"/>
<name>A0A220YDJ4_MYCIT</name>
<evidence type="ECO:0000313" key="3">
    <source>
        <dbReference type="EMBL" id="ASL15612.1"/>
    </source>
</evidence>
<dbReference type="Proteomes" id="UP000198286">
    <property type="component" value="Chromosome"/>
</dbReference>
<feature type="transmembrane region" description="Helical" evidence="2">
    <location>
        <begin position="14"/>
        <end position="36"/>
    </location>
</feature>
<keyword evidence="2" id="KW-0812">Transmembrane</keyword>
<proteinExistence type="predicted"/>
<reference evidence="3 4" key="1">
    <citation type="journal article" date="2017" name="Lancet Infect. Dis.">
        <title>Global outbreak of severe Mycobacterium chimaera disease after cardiac surgery: a molecular epidemiological study.</title>
        <authorList>
            <person name="van Ingen J."/>
            <person name="Kohl T."/>
            <person name="Kranzer K."/>
            <person name="Hasse B."/>
            <person name="Keller P."/>
            <person name="Szafranska A."/>
            <person name="Hillemann D."/>
            <person name="Chand M."/>
            <person name="Schreiber P."/>
            <person name="Sommerstein R."/>
            <person name="Berger C."/>
            <person name="Genoni M."/>
            <person name="Ruegg C."/>
            <person name="Troillet N."/>
            <person name="Widmer A.F."/>
            <person name="Becker S.L."/>
            <person name="Herrmann M."/>
            <person name="Eckmanns T."/>
            <person name="Haller S."/>
            <person name="Hoeller C."/>
            <person name="Debast S.B."/>
            <person name="Wolfhagen M.J."/>
            <person name="Hopman J."/>
            <person name="Kluytmans J."/>
            <person name="Langelaar M."/>
            <person name="Notermans D.W."/>
            <person name="ten Oever J."/>
            <person name="van den Barselaar P."/>
            <person name="Vonk A.B.A."/>
            <person name="Vos M.C."/>
            <person name="Ahmed N."/>
            <person name="Brown T."/>
            <person name="Crook D."/>
            <person name="Lamagni T."/>
            <person name="Phin N."/>
            <person name="Smith E.G."/>
            <person name="Zambon M."/>
            <person name="Serr A."/>
            <person name="Goetting T."/>
            <person name="Ebner W."/>
            <person name="Thuermer A."/>
            <person name="Utpatel C."/>
            <person name="Sproer C."/>
            <person name="Bunk B."/>
            <person name="Nubel U."/>
            <person name="Bloemberg G."/>
            <person name="Bottger E."/>
            <person name="Niemann S."/>
            <person name="Wagner D."/>
            <person name="Sax H."/>
        </authorList>
    </citation>
    <scope>NUCLEOTIDE SEQUENCE [LARGE SCALE GENOMIC DNA]</scope>
    <source>
        <strain evidence="3 4">ZUERICH-2</strain>
    </source>
</reference>